<dbReference type="RefSeq" id="WP_006307609.1">
    <property type="nucleotide sequence ID" value="NZ_ARZA01000048.1"/>
</dbReference>
<reference evidence="5 6" key="1">
    <citation type="journal article" date="2015" name="Geomicrobiol. J.">
        <title>Caldisalinibacter kiritimatiensis gen. nov., sp. nov., a moderately thermohalophilic thiosulfate-reducing bacterium from a hypersaline microbial mat.</title>
        <authorList>
            <person name="Ben Hania W."/>
            <person name="Joseph M."/>
            <person name="Fiebig A."/>
            <person name="Bunk B."/>
            <person name="Klenk H.-P."/>
            <person name="Fardeau M.-L."/>
            <person name="Spring S."/>
        </authorList>
    </citation>
    <scope>NUCLEOTIDE SEQUENCE [LARGE SCALE GENOMIC DNA]</scope>
    <source>
        <strain evidence="5 6">L21-TH-D2</strain>
    </source>
</reference>
<dbReference type="InterPro" id="IPR035068">
    <property type="entry name" value="TldD/PmbA_N"/>
</dbReference>
<dbReference type="GO" id="GO:0006508">
    <property type="term" value="P:proteolysis"/>
    <property type="evidence" value="ECO:0007669"/>
    <property type="project" value="InterPro"/>
</dbReference>
<gene>
    <name evidence="5" type="ORF">L21TH_0368</name>
</gene>
<comment type="similarity">
    <text evidence="1">Belongs to the peptidase U62 family.</text>
</comment>
<dbReference type="GO" id="GO:0005829">
    <property type="term" value="C:cytosol"/>
    <property type="evidence" value="ECO:0007669"/>
    <property type="project" value="TreeGrafter"/>
</dbReference>
<dbReference type="Pfam" id="PF01523">
    <property type="entry name" value="PmbA_TldD_1st"/>
    <property type="match status" value="1"/>
</dbReference>
<dbReference type="Pfam" id="PF19289">
    <property type="entry name" value="PmbA_TldD_3rd"/>
    <property type="match status" value="1"/>
</dbReference>
<dbReference type="STRING" id="1304284.L21TH_0368"/>
<dbReference type="Pfam" id="PF19290">
    <property type="entry name" value="PmbA_TldD_2nd"/>
    <property type="match status" value="1"/>
</dbReference>
<dbReference type="PANTHER" id="PTHR43421:SF1">
    <property type="entry name" value="METALLOPROTEASE PMBA"/>
    <property type="match status" value="1"/>
</dbReference>
<dbReference type="InterPro" id="IPR047657">
    <property type="entry name" value="PmbA"/>
</dbReference>
<feature type="domain" description="Metalloprotease TldD/E C-terminal" evidence="3">
    <location>
        <begin position="226"/>
        <end position="450"/>
    </location>
</feature>
<keyword evidence="6" id="KW-1185">Reference proteome</keyword>
<dbReference type="SUPFAM" id="SSF111283">
    <property type="entry name" value="Putative modulator of DNA gyrase, PmbA/TldD"/>
    <property type="match status" value="1"/>
</dbReference>
<sequence>MDRREFMKKLFEKGKQAGMKEMEIYFQDSDNFDIKVFKGEIDNYSISNEIGVSFRGLYNGKMGYSYTEKIDETSIDILIKEAVENASVIDSDDEENIQPPSENYKEVNNYNNSLNKVTPEEKINFIKSVEKEAFKLDNRVISVQHCIFGEESAHTMLVNTKELDLEEKSNIAYAYVSVMVKEGEDVKTGGSYIISNDFSKFDAKKLAKEAVDEAVSMLGAKSIESNEYPIVLRNDVAANLLEAFVPIFSAENVQKDLSLLKGKIDKQIGNSIITVVDDPFMKNGVASASFDGEGVSTKYKKVIDKGILKTYLHNTKTAKKDGVESTGNAYKPSYKSPVSIAPTNMYIEKGNITFNEIIESIDKGLLIINIQGLHAGLNTVSGDFSLSAYGYLIENGKIDRPVNQITIAGNFFELLKDIEMIGDDLRFTLPGGSGYIGSPTLKIKKLAVSGD</sequence>
<dbReference type="AlphaFoldDB" id="R1CGY5"/>
<evidence type="ECO:0000256" key="1">
    <source>
        <dbReference type="ARBA" id="ARBA00005836"/>
    </source>
</evidence>
<dbReference type="OrthoDB" id="9803618at2"/>
<dbReference type="Proteomes" id="UP000013378">
    <property type="component" value="Unassembled WGS sequence"/>
</dbReference>
<dbReference type="InterPro" id="IPR045570">
    <property type="entry name" value="Metalloprtase-TldD/E_cen_dom"/>
</dbReference>
<dbReference type="InterPro" id="IPR002510">
    <property type="entry name" value="Metalloprtase-TldD/E_N"/>
</dbReference>
<dbReference type="eggNOG" id="COG0312">
    <property type="taxonomic scope" value="Bacteria"/>
</dbReference>
<dbReference type="Gene3D" id="3.30.2290.10">
    <property type="entry name" value="PmbA/TldD superfamily"/>
    <property type="match status" value="1"/>
</dbReference>
<dbReference type="PATRIC" id="fig|1304284.3.peg.363"/>
<proteinExistence type="inferred from homology"/>
<evidence type="ECO:0000313" key="5">
    <source>
        <dbReference type="EMBL" id="EOD01565.1"/>
    </source>
</evidence>
<protein>
    <submittedName>
        <fullName evidence="5">TldE/PmbA protein, part of proposed TldE/TldD proteolytic complex</fullName>
    </submittedName>
</protein>
<dbReference type="InterPro" id="IPR045569">
    <property type="entry name" value="Metalloprtase-TldD/E_C"/>
</dbReference>
<dbReference type="PANTHER" id="PTHR43421">
    <property type="entry name" value="METALLOPROTEASE PMBA"/>
    <property type="match status" value="1"/>
</dbReference>
<evidence type="ECO:0000259" key="3">
    <source>
        <dbReference type="Pfam" id="PF19289"/>
    </source>
</evidence>
<evidence type="ECO:0000313" key="6">
    <source>
        <dbReference type="Proteomes" id="UP000013378"/>
    </source>
</evidence>
<evidence type="ECO:0000259" key="2">
    <source>
        <dbReference type="Pfam" id="PF01523"/>
    </source>
</evidence>
<dbReference type="GO" id="GO:0008237">
    <property type="term" value="F:metallopeptidase activity"/>
    <property type="evidence" value="ECO:0007669"/>
    <property type="project" value="InterPro"/>
</dbReference>
<name>R1CGY5_9FIRM</name>
<dbReference type="EMBL" id="ARZA01000048">
    <property type="protein sequence ID" value="EOD01565.1"/>
    <property type="molecule type" value="Genomic_DNA"/>
</dbReference>
<feature type="domain" description="Metalloprotease TldD/E central" evidence="4">
    <location>
        <begin position="114"/>
        <end position="218"/>
    </location>
</feature>
<organism evidence="5 6">
    <name type="scientific">Caldisalinibacter kiritimatiensis</name>
    <dbReference type="NCBI Taxonomy" id="1304284"/>
    <lineage>
        <taxon>Bacteria</taxon>
        <taxon>Bacillati</taxon>
        <taxon>Bacillota</taxon>
        <taxon>Tissierellia</taxon>
        <taxon>Tissierellales</taxon>
        <taxon>Thermohalobacteraceae</taxon>
        <taxon>Caldisalinibacter</taxon>
    </lineage>
</organism>
<evidence type="ECO:0000259" key="4">
    <source>
        <dbReference type="Pfam" id="PF19290"/>
    </source>
</evidence>
<feature type="domain" description="Metalloprotease TldD/E N-terminal" evidence="2">
    <location>
        <begin position="23"/>
        <end position="86"/>
    </location>
</feature>
<dbReference type="InterPro" id="IPR036059">
    <property type="entry name" value="TldD/PmbA_sf"/>
</dbReference>
<accession>R1CGY5</accession>
<comment type="caution">
    <text evidence="5">The sequence shown here is derived from an EMBL/GenBank/DDBJ whole genome shotgun (WGS) entry which is preliminary data.</text>
</comment>